<dbReference type="InterPro" id="IPR000398">
    <property type="entry name" value="Thymidylate_synthase"/>
</dbReference>
<dbReference type="InterPro" id="IPR020940">
    <property type="entry name" value="Thymidylate_synthase_AS"/>
</dbReference>
<evidence type="ECO:0000256" key="15">
    <source>
        <dbReference type="PROSITE-ProRule" id="PRU10016"/>
    </source>
</evidence>
<dbReference type="eggNOG" id="KOG0673">
    <property type="taxonomic scope" value="Eukaryota"/>
</dbReference>
<dbReference type="NCBIfam" id="NF002497">
    <property type="entry name" value="PRK01827.1-3"/>
    <property type="match status" value="1"/>
</dbReference>
<evidence type="ECO:0000256" key="7">
    <source>
        <dbReference type="ARBA" id="ARBA00022563"/>
    </source>
</evidence>
<evidence type="ECO:0000313" key="17">
    <source>
        <dbReference type="EMBL" id="KDR22498.1"/>
    </source>
</evidence>
<dbReference type="EMBL" id="KK852506">
    <property type="protein sequence ID" value="KDR22498.1"/>
    <property type="molecule type" value="Genomic_DNA"/>
</dbReference>
<keyword evidence="11" id="KW-0521">NADP</keyword>
<keyword evidence="18" id="KW-1185">Reference proteome</keyword>
<keyword evidence="10" id="KW-0545">Nucleotide biosynthesis</keyword>
<dbReference type="SUPFAM" id="SSF55831">
    <property type="entry name" value="Thymidylate synthase/dCMP hydroxymethylase"/>
    <property type="match status" value="1"/>
</dbReference>
<evidence type="ECO:0000256" key="10">
    <source>
        <dbReference type="ARBA" id="ARBA00022727"/>
    </source>
</evidence>
<reference evidence="17 18" key="1">
    <citation type="journal article" date="2014" name="Nat. Commun.">
        <title>Molecular traces of alternative social organization in a termite genome.</title>
        <authorList>
            <person name="Terrapon N."/>
            <person name="Li C."/>
            <person name="Robertson H.M."/>
            <person name="Ji L."/>
            <person name="Meng X."/>
            <person name="Booth W."/>
            <person name="Chen Z."/>
            <person name="Childers C.P."/>
            <person name="Glastad K.M."/>
            <person name="Gokhale K."/>
            <person name="Gowin J."/>
            <person name="Gronenberg W."/>
            <person name="Hermansen R.A."/>
            <person name="Hu H."/>
            <person name="Hunt B.G."/>
            <person name="Huylmans A.K."/>
            <person name="Khalil S.M."/>
            <person name="Mitchell R.D."/>
            <person name="Munoz-Torres M.C."/>
            <person name="Mustard J.A."/>
            <person name="Pan H."/>
            <person name="Reese J.T."/>
            <person name="Scharf M.E."/>
            <person name="Sun F."/>
            <person name="Vogel H."/>
            <person name="Xiao J."/>
            <person name="Yang W."/>
            <person name="Yang Z."/>
            <person name="Yang Z."/>
            <person name="Zhou J."/>
            <person name="Zhu J."/>
            <person name="Brent C.S."/>
            <person name="Elsik C.G."/>
            <person name="Goodisman M.A."/>
            <person name="Liberles D.A."/>
            <person name="Roe R.M."/>
            <person name="Vargo E.L."/>
            <person name="Vilcinskas A."/>
            <person name="Wang J."/>
            <person name="Bornberg-Bauer E."/>
            <person name="Korb J."/>
            <person name="Zhang G."/>
            <person name="Liebig J."/>
        </authorList>
    </citation>
    <scope>NUCLEOTIDE SEQUENCE [LARGE SCALE GENOMIC DNA]</scope>
    <source>
        <tissue evidence="17">Whole organism</tissue>
    </source>
</reference>
<dbReference type="UniPathway" id="UPA00575"/>
<evidence type="ECO:0000256" key="12">
    <source>
        <dbReference type="ARBA" id="ARBA00023002"/>
    </source>
</evidence>
<dbReference type="STRING" id="136037.A0A067RHH9"/>
<comment type="catalytic activity">
    <reaction evidence="13">
        <text>dUMP + (6R)-5,10-methylene-5,6,7,8-tetrahydrofolate = 7,8-dihydrofolate + dTMP</text>
        <dbReference type="Rhea" id="RHEA:12104"/>
        <dbReference type="ChEBI" id="CHEBI:15636"/>
        <dbReference type="ChEBI" id="CHEBI:57451"/>
        <dbReference type="ChEBI" id="CHEBI:63528"/>
        <dbReference type="ChEBI" id="CHEBI:246422"/>
        <dbReference type="EC" id="2.1.1.45"/>
    </reaction>
</comment>
<dbReference type="InterPro" id="IPR036926">
    <property type="entry name" value="Thymidate_synth/dCMP_Mease_sf"/>
</dbReference>
<proteinExistence type="inferred from homology"/>
<dbReference type="Gene3D" id="3.30.572.10">
    <property type="entry name" value="Thymidylate synthase/dCMP hydroxymethylase domain"/>
    <property type="match status" value="1"/>
</dbReference>
<dbReference type="Proteomes" id="UP000027135">
    <property type="component" value="Unassembled WGS sequence"/>
</dbReference>
<accession>A0A067RHH9</accession>
<keyword evidence="9" id="KW-0808">Transferase</keyword>
<dbReference type="PANTHER" id="PTHR11548">
    <property type="entry name" value="THYMIDYLATE SYNTHASE 1"/>
    <property type="match status" value="1"/>
</dbReference>
<dbReference type="InterPro" id="IPR023451">
    <property type="entry name" value="Thymidate_synth/dCMP_Mease_dom"/>
</dbReference>
<dbReference type="GO" id="GO:0005739">
    <property type="term" value="C:mitochondrion"/>
    <property type="evidence" value="ECO:0007669"/>
    <property type="project" value="TreeGrafter"/>
</dbReference>
<organism evidence="17 18">
    <name type="scientific">Zootermopsis nevadensis</name>
    <name type="common">Dampwood termite</name>
    <dbReference type="NCBI Taxonomy" id="136037"/>
    <lineage>
        <taxon>Eukaryota</taxon>
        <taxon>Metazoa</taxon>
        <taxon>Ecdysozoa</taxon>
        <taxon>Arthropoda</taxon>
        <taxon>Hexapoda</taxon>
        <taxon>Insecta</taxon>
        <taxon>Pterygota</taxon>
        <taxon>Neoptera</taxon>
        <taxon>Polyneoptera</taxon>
        <taxon>Dictyoptera</taxon>
        <taxon>Blattodea</taxon>
        <taxon>Blattoidea</taxon>
        <taxon>Termitoidae</taxon>
        <taxon>Termopsidae</taxon>
        <taxon>Zootermopsis</taxon>
    </lineage>
</organism>
<dbReference type="InterPro" id="IPR012262">
    <property type="entry name" value="DHFR-TS"/>
</dbReference>
<dbReference type="UniPathway" id="UPA00077">
    <property type="reaction ID" value="UER00158"/>
</dbReference>
<evidence type="ECO:0000256" key="6">
    <source>
        <dbReference type="ARBA" id="ARBA00015931"/>
    </source>
</evidence>
<dbReference type="EC" id="1.5.1.3" evidence="5"/>
<evidence type="ECO:0000256" key="5">
    <source>
        <dbReference type="ARBA" id="ARBA00012856"/>
    </source>
</evidence>
<dbReference type="PIRSF" id="PIRSF000389">
    <property type="entry name" value="DHFR-TS"/>
    <property type="match status" value="1"/>
</dbReference>
<name>A0A067RHH9_ZOONE</name>
<dbReference type="GO" id="GO:0004146">
    <property type="term" value="F:dihydrofolate reductase activity"/>
    <property type="evidence" value="ECO:0007669"/>
    <property type="project" value="UniProtKB-EC"/>
</dbReference>
<dbReference type="GO" id="GO:0005829">
    <property type="term" value="C:cytosol"/>
    <property type="evidence" value="ECO:0007669"/>
    <property type="project" value="TreeGrafter"/>
</dbReference>
<dbReference type="PANTHER" id="PTHR11548:SF2">
    <property type="entry name" value="THYMIDYLATE SYNTHASE"/>
    <property type="match status" value="1"/>
</dbReference>
<evidence type="ECO:0000259" key="16">
    <source>
        <dbReference type="Pfam" id="PF00303"/>
    </source>
</evidence>
<dbReference type="FunFam" id="3.30.572.10:FF:000002">
    <property type="entry name" value="Possible thymidylate synthase"/>
    <property type="match status" value="1"/>
</dbReference>
<dbReference type="CDD" id="cd00351">
    <property type="entry name" value="TS_Pyrimidine_HMase"/>
    <property type="match status" value="1"/>
</dbReference>
<keyword evidence="12" id="KW-0560">Oxidoreductase</keyword>
<dbReference type="FunCoup" id="A0A067RHH9">
    <property type="interactions" value="1215"/>
</dbReference>
<dbReference type="Pfam" id="PF00303">
    <property type="entry name" value="Thymidylat_synt"/>
    <property type="match status" value="1"/>
</dbReference>
<feature type="active site" evidence="14 15">
    <location>
        <position position="284"/>
    </location>
</feature>
<dbReference type="AlphaFoldDB" id="A0A067RHH9"/>
<dbReference type="GO" id="GO:0046654">
    <property type="term" value="P:tetrahydrofolate biosynthetic process"/>
    <property type="evidence" value="ECO:0007669"/>
    <property type="project" value="UniProtKB-UniPathway"/>
</dbReference>
<dbReference type="PROSITE" id="PS00091">
    <property type="entry name" value="THYMIDYLATE_SYNTHASE"/>
    <property type="match status" value="1"/>
</dbReference>
<evidence type="ECO:0000256" key="2">
    <source>
        <dbReference type="ARBA" id="ARBA00004992"/>
    </source>
</evidence>
<feature type="domain" description="Thymidylate synthase/dCMP hydroxymethylase" evidence="16">
    <location>
        <begin position="120"/>
        <end position="402"/>
    </location>
</feature>
<evidence type="ECO:0000256" key="13">
    <source>
        <dbReference type="ARBA" id="ARBA00047344"/>
    </source>
</evidence>
<dbReference type="NCBIfam" id="TIGR03284">
    <property type="entry name" value="thym_sym"/>
    <property type="match status" value="1"/>
</dbReference>
<dbReference type="InParanoid" id="A0A067RHH9"/>
<dbReference type="GO" id="GO:0004799">
    <property type="term" value="F:thymidylate synthase activity"/>
    <property type="evidence" value="ECO:0007669"/>
    <property type="project" value="UniProtKB-EC"/>
</dbReference>
<keyword evidence="7" id="KW-0554">One-carbon metabolism</keyword>
<dbReference type="HAMAP" id="MF_00008">
    <property type="entry name" value="Thymidy_synth_bact"/>
    <property type="match status" value="1"/>
</dbReference>
<dbReference type="GO" id="GO:0006730">
    <property type="term" value="P:one-carbon metabolic process"/>
    <property type="evidence" value="ECO:0007669"/>
    <property type="project" value="UniProtKB-KW"/>
</dbReference>
<dbReference type="GO" id="GO:0006231">
    <property type="term" value="P:dTMP biosynthetic process"/>
    <property type="evidence" value="ECO:0007669"/>
    <property type="project" value="InterPro"/>
</dbReference>
<evidence type="ECO:0000313" key="18">
    <source>
        <dbReference type="Proteomes" id="UP000027135"/>
    </source>
</evidence>
<sequence length="402" mass="45871">MTSPLESFSTVECDDGEVCARENENTSNPAPSIVEIEPENAEGLVPANEEKNEVIFTGDNSVFSTINYARSHENEKSSFDSQSVSNLSAYTSSLVSTHSNSDYVNTTENINKSFEHEEYQYLSHIDRIIKHGFKKNDRTGVGTLSLFGAQMRYSLRNGVFPLLTTKRVFWRAVVEELLWFIRGSTNAKELQEKNIHIWDGNSSRQFLDSLGFSDRVEGDLGPVYGFQWRHFGAKYMDMNTDYSGQGVDQLQQVINTLKSKPYDRRMIMCSWNAIDIPKMALPPCHCLVQFYVAEDELYCQLYQRSADMGLGVPFNIASYALLTYMVAKVTGLKPGEFIHTMGDSHVYLNHVEALKEQLKRKPRPFPSLHINKEVQNIEDFQVDDFELCNYKPHPKINMEMAV</sequence>
<evidence type="ECO:0000256" key="8">
    <source>
        <dbReference type="ARBA" id="ARBA00022603"/>
    </source>
</evidence>
<dbReference type="PRINTS" id="PR00108">
    <property type="entry name" value="THYMDSNTHASE"/>
</dbReference>
<comment type="similarity">
    <text evidence="3">Belongs to the thymidylate synthase family.</text>
</comment>
<evidence type="ECO:0000256" key="1">
    <source>
        <dbReference type="ARBA" id="ARBA00004903"/>
    </source>
</evidence>
<evidence type="ECO:0000256" key="4">
    <source>
        <dbReference type="ARBA" id="ARBA00011947"/>
    </source>
</evidence>
<dbReference type="OrthoDB" id="766at2759"/>
<evidence type="ECO:0000256" key="11">
    <source>
        <dbReference type="ARBA" id="ARBA00022857"/>
    </source>
</evidence>
<keyword evidence="8" id="KW-0489">Methyltransferase</keyword>
<evidence type="ECO:0000256" key="9">
    <source>
        <dbReference type="ARBA" id="ARBA00022679"/>
    </source>
</evidence>
<gene>
    <name evidence="17" type="ORF">L798_02297</name>
</gene>
<dbReference type="OMA" id="WNEWEVG"/>
<protein>
    <recommendedName>
        <fullName evidence="6">Thymidylate synthase</fullName>
        <ecNumber evidence="5">1.5.1.3</ecNumber>
        <ecNumber evidence="4">2.1.1.45</ecNumber>
    </recommendedName>
</protein>
<dbReference type="GO" id="GO:0006235">
    <property type="term" value="P:dTTP biosynthetic process"/>
    <property type="evidence" value="ECO:0007669"/>
    <property type="project" value="UniProtKB-UniPathway"/>
</dbReference>
<comment type="pathway">
    <text evidence="1">Cofactor biosynthesis; tetrahydrofolate biosynthesis; 5,6,7,8-tetrahydrofolate from 7,8-dihydrofolate: step 1/1.</text>
</comment>
<evidence type="ECO:0000256" key="14">
    <source>
        <dbReference type="PIRSR" id="PIRSR000389-1"/>
    </source>
</evidence>
<dbReference type="EC" id="2.1.1.45" evidence="4"/>
<dbReference type="GO" id="GO:0032259">
    <property type="term" value="P:methylation"/>
    <property type="evidence" value="ECO:0007669"/>
    <property type="project" value="UniProtKB-KW"/>
</dbReference>
<evidence type="ECO:0000256" key="3">
    <source>
        <dbReference type="ARBA" id="ARBA00009972"/>
    </source>
</evidence>
<comment type="pathway">
    <text evidence="2">Pyrimidine metabolism; dTTP biosynthesis.</text>
</comment>
<dbReference type="InterPro" id="IPR045097">
    <property type="entry name" value="Thymidate_synth/dCMP_Mease"/>
</dbReference>